<protein>
    <submittedName>
        <fullName evidence="2">Flagellin</fullName>
    </submittedName>
</protein>
<evidence type="ECO:0000313" key="3">
    <source>
        <dbReference type="Proteomes" id="UP000186940"/>
    </source>
</evidence>
<evidence type="ECO:0000256" key="1">
    <source>
        <dbReference type="SAM" id="Phobius"/>
    </source>
</evidence>
<keyword evidence="2" id="KW-0969">Cilium</keyword>
<dbReference type="Proteomes" id="UP000186940">
    <property type="component" value="Unassembled WGS sequence"/>
</dbReference>
<dbReference type="EMBL" id="LYOS01000005">
    <property type="protein sequence ID" value="OFV67342.1"/>
    <property type="molecule type" value="Genomic_DNA"/>
</dbReference>
<dbReference type="GO" id="GO:0005198">
    <property type="term" value="F:structural molecule activity"/>
    <property type="evidence" value="ECO:0007669"/>
    <property type="project" value="InterPro"/>
</dbReference>
<keyword evidence="1" id="KW-1133">Transmembrane helix</keyword>
<comment type="caution">
    <text evidence="2">The sequence shown here is derived from an EMBL/GenBank/DDBJ whole genome shotgun (WGS) entry which is preliminary data.</text>
</comment>
<dbReference type="STRING" id="1838285.SCAL_001611"/>
<dbReference type="PANTHER" id="PTHR42200">
    <property type="entry name" value="ARCHAEAL FLAGELLA-RELATED PROTEIN F-RELATED"/>
    <property type="match status" value="1"/>
</dbReference>
<feature type="transmembrane region" description="Helical" evidence="1">
    <location>
        <begin position="6"/>
        <end position="28"/>
    </location>
</feature>
<reference evidence="2" key="1">
    <citation type="submission" date="2016-05" db="EMBL/GenBank/DDBJ databases">
        <title>Microbial consortia oxidize butane by reversing methanogenesis.</title>
        <authorList>
            <person name="Laso-Perez R."/>
            <person name="Richter M."/>
            <person name="Wegener G."/>
            <person name="Musat F."/>
        </authorList>
    </citation>
    <scope>NUCLEOTIDE SEQUENCE [LARGE SCALE GENOMIC DNA]</scope>
    <source>
        <strain evidence="2">BOX2</strain>
    </source>
</reference>
<dbReference type="Pfam" id="PF01917">
    <property type="entry name" value="Flagellin_arch-type"/>
    <property type="match status" value="1"/>
</dbReference>
<keyword evidence="3" id="KW-1185">Reference proteome</keyword>
<keyword evidence="2" id="KW-0966">Cell projection</keyword>
<evidence type="ECO:0000313" key="2">
    <source>
        <dbReference type="EMBL" id="OFV67342.1"/>
    </source>
</evidence>
<dbReference type="PANTHER" id="PTHR42200:SF2">
    <property type="entry name" value="ARCHAEAL FLAGELLA-RELATED PROTEIN F"/>
    <property type="match status" value="1"/>
</dbReference>
<dbReference type="InterPro" id="IPR002774">
    <property type="entry name" value="Flagellin_arc-type"/>
</dbReference>
<sequence>MSDAGASHIIFFIASMILATLVVGAISVNVQSVADATRGSGTVLSNQLKTDITIISDSAMIPTNGSYRVFYVKNTGKTNLDINQIDVFLDGRYITDSSLILKVLDTGETTWREGEVLEVNIASSEISSGDHSLRIVTETGILDTMDFRI</sequence>
<name>A0A1F2P8L9_9EURY</name>
<organism evidence="2 3">
    <name type="scientific">Candidatus Syntropharchaeum caldarium</name>
    <dbReference type="NCBI Taxonomy" id="1838285"/>
    <lineage>
        <taxon>Archaea</taxon>
        <taxon>Methanobacteriati</taxon>
        <taxon>Methanobacteriota</taxon>
        <taxon>Stenosarchaea group</taxon>
        <taxon>Methanomicrobia</taxon>
        <taxon>Methanosarcinales</taxon>
        <taxon>ANME-2 cluster</taxon>
        <taxon>Candidatus Syntropharchaeum</taxon>
    </lineage>
</organism>
<keyword evidence="2" id="KW-0282">Flagellum</keyword>
<accession>A0A1F2P8L9</accession>
<keyword evidence="1" id="KW-0472">Membrane</keyword>
<keyword evidence="1" id="KW-0812">Transmembrane</keyword>
<gene>
    <name evidence="2" type="ORF">SCAL_001611</name>
</gene>
<proteinExistence type="predicted"/>
<dbReference type="GO" id="GO:0097588">
    <property type="term" value="P:archaeal or bacterial-type flagellum-dependent cell motility"/>
    <property type="evidence" value="ECO:0007669"/>
    <property type="project" value="InterPro"/>
</dbReference>
<dbReference type="AlphaFoldDB" id="A0A1F2P8L9"/>